<name>A0AAJ0HF21_9PEZI</name>
<dbReference type="Proteomes" id="UP001275084">
    <property type="component" value="Unassembled WGS sequence"/>
</dbReference>
<keyword evidence="2" id="KW-1185">Reference proteome</keyword>
<dbReference type="AlphaFoldDB" id="A0AAJ0HF21"/>
<proteinExistence type="predicted"/>
<organism evidence="1 2">
    <name type="scientific">Lasiosphaeria hispida</name>
    <dbReference type="NCBI Taxonomy" id="260671"/>
    <lineage>
        <taxon>Eukaryota</taxon>
        <taxon>Fungi</taxon>
        <taxon>Dikarya</taxon>
        <taxon>Ascomycota</taxon>
        <taxon>Pezizomycotina</taxon>
        <taxon>Sordariomycetes</taxon>
        <taxon>Sordariomycetidae</taxon>
        <taxon>Sordariales</taxon>
        <taxon>Lasiosphaeriaceae</taxon>
        <taxon>Lasiosphaeria</taxon>
    </lineage>
</organism>
<protein>
    <submittedName>
        <fullName evidence="1">Uncharacterized protein</fullName>
    </submittedName>
</protein>
<gene>
    <name evidence="1" type="ORF">B0T25DRAFT_548684</name>
</gene>
<dbReference type="EMBL" id="JAUIQD010000005">
    <property type="protein sequence ID" value="KAK3349669.1"/>
    <property type="molecule type" value="Genomic_DNA"/>
</dbReference>
<evidence type="ECO:0000313" key="1">
    <source>
        <dbReference type="EMBL" id="KAK3349669.1"/>
    </source>
</evidence>
<evidence type="ECO:0000313" key="2">
    <source>
        <dbReference type="Proteomes" id="UP001275084"/>
    </source>
</evidence>
<reference evidence="1" key="2">
    <citation type="submission" date="2023-06" db="EMBL/GenBank/DDBJ databases">
        <authorList>
            <consortium name="Lawrence Berkeley National Laboratory"/>
            <person name="Haridas S."/>
            <person name="Hensen N."/>
            <person name="Bonometti L."/>
            <person name="Westerberg I."/>
            <person name="Brannstrom I.O."/>
            <person name="Guillou S."/>
            <person name="Cros-Aarteil S."/>
            <person name="Calhoun S."/>
            <person name="Kuo A."/>
            <person name="Mondo S."/>
            <person name="Pangilinan J."/>
            <person name="Riley R."/>
            <person name="Labutti K."/>
            <person name="Andreopoulos B."/>
            <person name="Lipzen A."/>
            <person name="Chen C."/>
            <person name="Yanf M."/>
            <person name="Daum C."/>
            <person name="Ng V."/>
            <person name="Clum A."/>
            <person name="Steindorff A."/>
            <person name="Ohm R."/>
            <person name="Martin F."/>
            <person name="Silar P."/>
            <person name="Natvig D."/>
            <person name="Lalanne C."/>
            <person name="Gautier V."/>
            <person name="Ament-Velasquez S.L."/>
            <person name="Kruys A."/>
            <person name="Hutchinson M.I."/>
            <person name="Powell A.J."/>
            <person name="Barry K."/>
            <person name="Miller A.N."/>
            <person name="Grigoriev I.V."/>
            <person name="Debuchy R."/>
            <person name="Gladieux P."/>
            <person name="Thoren M.H."/>
            <person name="Johannesson H."/>
        </authorList>
    </citation>
    <scope>NUCLEOTIDE SEQUENCE</scope>
    <source>
        <strain evidence="1">CBS 955.72</strain>
    </source>
</reference>
<sequence length="79" mass="8587">MSALWAASISAAYIQLPGRCRTGAEKAVASTQNMWTADPHCYTGGRWRYVVLKTGQSVFFMPGTIHFCFPAVRASDVGS</sequence>
<accession>A0AAJ0HF21</accession>
<reference evidence="1" key="1">
    <citation type="journal article" date="2023" name="Mol. Phylogenet. Evol.">
        <title>Genome-scale phylogeny and comparative genomics of the fungal order Sordariales.</title>
        <authorList>
            <person name="Hensen N."/>
            <person name="Bonometti L."/>
            <person name="Westerberg I."/>
            <person name="Brannstrom I.O."/>
            <person name="Guillou S."/>
            <person name="Cros-Aarteil S."/>
            <person name="Calhoun S."/>
            <person name="Haridas S."/>
            <person name="Kuo A."/>
            <person name="Mondo S."/>
            <person name="Pangilinan J."/>
            <person name="Riley R."/>
            <person name="LaButti K."/>
            <person name="Andreopoulos B."/>
            <person name="Lipzen A."/>
            <person name="Chen C."/>
            <person name="Yan M."/>
            <person name="Daum C."/>
            <person name="Ng V."/>
            <person name="Clum A."/>
            <person name="Steindorff A."/>
            <person name="Ohm R.A."/>
            <person name="Martin F."/>
            <person name="Silar P."/>
            <person name="Natvig D.O."/>
            <person name="Lalanne C."/>
            <person name="Gautier V."/>
            <person name="Ament-Velasquez S.L."/>
            <person name="Kruys A."/>
            <person name="Hutchinson M.I."/>
            <person name="Powell A.J."/>
            <person name="Barry K."/>
            <person name="Miller A.N."/>
            <person name="Grigoriev I.V."/>
            <person name="Debuchy R."/>
            <person name="Gladieux P."/>
            <person name="Hiltunen Thoren M."/>
            <person name="Johannesson H."/>
        </authorList>
    </citation>
    <scope>NUCLEOTIDE SEQUENCE</scope>
    <source>
        <strain evidence="1">CBS 955.72</strain>
    </source>
</reference>
<comment type="caution">
    <text evidence="1">The sequence shown here is derived from an EMBL/GenBank/DDBJ whole genome shotgun (WGS) entry which is preliminary data.</text>
</comment>